<keyword evidence="4" id="KW-1185">Reference proteome</keyword>
<name>A0ABY9TB90_BREBE</name>
<organism evidence="3 4">
    <name type="scientific">Brevibacillus brevis</name>
    <name type="common">Bacillus brevis</name>
    <dbReference type="NCBI Taxonomy" id="1393"/>
    <lineage>
        <taxon>Bacteria</taxon>
        <taxon>Bacillati</taxon>
        <taxon>Bacillota</taxon>
        <taxon>Bacilli</taxon>
        <taxon>Bacillales</taxon>
        <taxon>Paenibacillaceae</taxon>
        <taxon>Brevibacillus</taxon>
    </lineage>
</organism>
<dbReference type="EMBL" id="CP134050">
    <property type="protein sequence ID" value="WNC15643.1"/>
    <property type="molecule type" value="Genomic_DNA"/>
</dbReference>
<dbReference type="RefSeq" id="WP_310769600.1">
    <property type="nucleotide sequence ID" value="NZ_CP134050.1"/>
</dbReference>
<reference evidence="3 4" key="1">
    <citation type="submission" date="2023-09" db="EMBL/GenBank/DDBJ databases">
        <title>Complete Genome and Methylome dissection of Bacillus brevis NEB573 original source of BbsI restriction endonuclease.</title>
        <authorList>
            <person name="Fomenkov A."/>
            <person name="Roberts R.D."/>
        </authorList>
    </citation>
    <scope>NUCLEOTIDE SEQUENCE [LARGE SCALE GENOMIC DNA]</scope>
    <source>
        <strain evidence="3 4">NEB573</strain>
    </source>
</reference>
<proteinExistence type="predicted"/>
<gene>
    <name evidence="3" type="ORF">RGB73_04700</name>
</gene>
<evidence type="ECO:0000313" key="4">
    <source>
        <dbReference type="Proteomes" id="UP001256827"/>
    </source>
</evidence>
<feature type="domain" description="SLH" evidence="2">
    <location>
        <begin position="25"/>
        <end position="89"/>
    </location>
</feature>
<protein>
    <submittedName>
        <fullName evidence="3">S-layer homology domain-containing protein</fullName>
    </submittedName>
</protein>
<dbReference type="Pfam" id="PF00395">
    <property type="entry name" value="SLH"/>
    <property type="match status" value="1"/>
</dbReference>
<evidence type="ECO:0000259" key="2">
    <source>
        <dbReference type="PROSITE" id="PS51272"/>
    </source>
</evidence>
<keyword evidence="1" id="KW-0732">Signal</keyword>
<evidence type="ECO:0000256" key="1">
    <source>
        <dbReference type="SAM" id="SignalP"/>
    </source>
</evidence>
<dbReference type="InterPro" id="IPR001119">
    <property type="entry name" value="SLH_dom"/>
</dbReference>
<evidence type="ECO:0000313" key="3">
    <source>
        <dbReference type="EMBL" id="WNC15643.1"/>
    </source>
</evidence>
<dbReference type="PROSITE" id="PS51272">
    <property type="entry name" value="SLH"/>
    <property type="match status" value="1"/>
</dbReference>
<sequence>MRKKLVMMLALLGLSFSNSNTYAADTVFPDVNPVTHSWAIEPLTFMNQKGVIRGDEHGRFNPDAPVTKAEFVVMVYKLFDQYRPNISNGSTNRIVDAPQNYWGHKYISEMVTSAWSGIYFTDKGVCFDPERKLTRIGMAKLLSNIYTPKEPTDQEIYDAVSKMKDIPVKVFTNPDEIESYQNDGRYGYLEGIDTTNTLYPLLFVKDSEGMHTNFDDYTFVTGSTLTSLQLDGLMTTYNGEFEAYDPLTRAEAVTILYRLYKHLENNGEIKAYSSK</sequence>
<feature type="signal peptide" evidence="1">
    <location>
        <begin position="1"/>
        <end position="23"/>
    </location>
</feature>
<accession>A0ABY9TB90</accession>
<feature type="chain" id="PRO_5046016435" evidence="1">
    <location>
        <begin position="24"/>
        <end position="275"/>
    </location>
</feature>
<dbReference type="Proteomes" id="UP001256827">
    <property type="component" value="Chromosome"/>
</dbReference>